<evidence type="ECO:0000256" key="1">
    <source>
        <dbReference type="SAM" id="Phobius"/>
    </source>
</evidence>
<geneLocation type="plasmid" evidence="2 3">
    <name>unnamed1</name>
</geneLocation>
<keyword evidence="3" id="KW-1185">Reference proteome</keyword>
<dbReference type="AlphaFoldDB" id="A0A387BM05"/>
<gene>
    <name evidence="2" type="ORF">D7I46_12950</name>
</gene>
<keyword evidence="1" id="KW-0472">Membrane</keyword>
<protein>
    <submittedName>
        <fullName evidence="2">Uncharacterized protein</fullName>
    </submittedName>
</protein>
<keyword evidence="2" id="KW-0614">Plasmid</keyword>
<evidence type="ECO:0000313" key="2">
    <source>
        <dbReference type="EMBL" id="AYG02040.1"/>
    </source>
</evidence>
<feature type="transmembrane region" description="Helical" evidence="1">
    <location>
        <begin position="6"/>
        <end position="24"/>
    </location>
</feature>
<dbReference type="EMBL" id="CP032628">
    <property type="protein sequence ID" value="AYG02040.1"/>
    <property type="molecule type" value="Genomic_DNA"/>
</dbReference>
<dbReference type="KEGG" id="lact:D7I46_12950"/>
<proteinExistence type="predicted"/>
<keyword evidence="1" id="KW-1133">Transmembrane helix</keyword>
<dbReference type="Proteomes" id="UP000269374">
    <property type="component" value="Plasmid unnamed1"/>
</dbReference>
<name>A0A387BM05_9LACT</name>
<accession>A0A387BM05</accession>
<sequence>MFFTWSVGFWLFLTMFNLIINGSNKNKKTFSWEKYWKLNFQVGGFIYFSYIVLGITRVIIATIILQ</sequence>
<feature type="transmembrane region" description="Helical" evidence="1">
    <location>
        <begin position="45"/>
        <end position="65"/>
    </location>
</feature>
<reference evidence="2 3" key="1">
    <citation type="submission" date="2018-09" db="EMBL/GenBank/DDBJ databases">
        <title>Genome sequencing of strain 1JSPR-7.</title>
        <authorList>
            <person name="Heo J."/>
            <person name="Kim S.-J."/>
            <person name="Kwon S.-W."/>
        </authorList>
    </citation>
    <scope>NUCLEOTIDE SEQUENCE [LARGE SCALE GENOMIC DNA]</scope>
    <source>
        <strain evidence="2 3">1JSPR-7</strain>
        <plasmid evidence="2 3">unnamed1</plasmid>
    </source>
</reference>
<organism evidence="2 3">
    <name type="scientific">Lactococcus allomyrinae</name>
    <dbReference type="NCBI Taxonomy" id="2419773"/>
    <lineage>
        <taxon>Bacteria</taxon>
        <taxon>Bacillati</taxon>
        <taxon>Bacillota</taxon>
        <taxon>Bacilli</taxon>
        <taxon>Lactobacillales</taxon>
        <taxon>Streptococcaceae</taxon>
        <taxon>Lactococcus</taxon>
    </lineage>
</organism>
<keyword evidence="1" id="KW-0812">Transmembrane</keyword>
<evidence type="ECO:0000313" key="3">
    <source>
        <dbReference type="Proteomes" id="UP000269374"/>
    </source>
</evidence>